<comment type="subcellular location">
    <subcellularLocation>
        <location evidence="1">Membrane</location>
    </subcellularLocation>
</comment>
<keyword evidence="3" id="KW-0732">Signal</keyword>
<dbReference type="PANTHER" id="PTHR46825:SF11">
    <property type="entry name" value="PENICILLIN-BINDING PROTEIN 4"/>
    <property type="match status" value="1"/>
</dbReference>
<evidence type="ECO:0000259" key="4">
    <source>
        <dbReference type="Pfam" id="PF00144"/>
    </source>
</evidence>
<dbReference type="PANTHER" id="PTHR46825">
    <property type="entry name" value="D-ALANYL-D-ALANINE-CARBOXYPEPTIDASE/ENDOPEPTIDASE AMPH"/>
    <property type="match status" value="1"/>
</dbReference>
<dbReference type="GO" id="GO:0016787">
    <property type="term" value="F:hydrolase activity"/>
    <property type="evidence" value="ECO:0007669"/>
    <property type="project" value="UniProtKB-KW"/>
</dbReference>
<dbReference type="Gene3D" id="3.40.710.10">
    <property type="entry name" value="DD-peptidase/beta-lactamase superfamily"/>
    <property type="match status" value="1"/>
</dbReference>
<dbReference type="PROSITE" id="PS51257">
    <property type="entry name" value="PROKAR_LIPOPROTEIN"/>
    <property type="match status" value="1"/>
</dbReference>
<feature type="domain" description="Beta-lactamase-related" evidence="4">
    <location>
        <begin position="43"/>
        <end position="341"/>
    </location>
</feature>
<accession>A0A9W6B4B7</accession>
<reference evidence="5" key="1">
    <citation type="submission" date="2022-07" db="EMBL/GenBank/DDBJ databases">
        <title>Taxonomy of Novel Oxalotrophic and Methylotrophic Bacteria.</title>
        <authorList>
            <person name="Sahin N."/>
            <person name="Tani A."/>
        </authorList>
    </citation>
    <scope>NUCLEOTIDE SEQUENCE</scope>
    <source>
        <strain evidence="5">AM327</strain>
    </source>
</reference>
<dbReference type="InterPro" id="IPR001466">
    <property type="entry name" value="Beta-lactam-related"/>
</dbReference>
<keyword evidence="5" id="KW-0378">Hydrolase</keyword>
<evidence type="ECO:0000256" key="1">
    <source>
        <dbReference type="ARBA" id="ARBA00004370"/>
    </source>
</evidence>
<dbReference type="Proteomes" id="UP001143545">
    <property type="component" value="Unassembled WGS sequence"/>
</dbReference>
<keyword evidence="6" id="KW-1185">Reference proteome</keyword>
<dbReference type="AlphaFoldDB" id="A0A9W6B4B7"/>
<dbReference type="GO" id="GO:0016020">
    <property type="term" value="C:membrane"/>
    <property type="evidence" value="ECO:0007669"/>
    <property type="project" value="UniProtKB-SubCell"/>
</dbReference>
<dbReference type="SUPFAM" id="SSF56601">
    <property type="entry name" value="beta-lactamase/transpeptidase-like"/>
    <property type="match status" value="1"/>
</dbReference>
<dbReference type="EMBL" id="BRVP01000009">
    <property type="protein sequence ID" value="GLB52486.1"/>
    <property type="molecule type" value="Genomic_DNA"/>
</dbReference>
<evidence type="ECO:0000256" key="3">
    <source>
        <dbReference type="SAM" id="SignalP"/>
    </source>
</evidence>
<dbReference type="InterPro" id="IPR012338">
    <property type="entry name" value="Beta-lactam/transpept-like"/>
</dbReference>
<feature type="signal peptide" evidence="3">
    <location>
        <begin position="1"/>
        <end position="22"/>
    </location>
</feature>
<name>A0A9W6B4B7_9FLAO</name>
<protein>
    <submittedName>
        <fullName evidence="5">Serine hydrolase</fullName>
    </submittedName>
</protein>
<proteinExistence type="predicted"/>
<dbReference type="InterPro" id="IPR050491">
    <property type="entry name" value="AmpC-like"/>
</dbReference>
<gene>
    <name evidence="5" type="ORF">NBRC110019_15260</name>
</gene>
<evidence type="ECO:0000313" key="5">
    <source>
        <dbReference type="EMBL" id="GLB52486.1"/>
    </source>
</evidence>
<dbReference type="Pfam" id="PF00144">
    <property type="entry name" value="Beta-lactamase"/>
    <property type="match status" value="1"/>
</dbReference>
<organism evidence="5 6">
    <name type="scientific">Neptunitalea chrysea</name>
    <dbReference type="NCBI Taxonomy" id="1647581"/>
    <lineage>
        <taxon>Bacteria</taxon>
        <taxon>Pseudomonadati</taxon>
        <taxon>Bacteroidota</taxon>
        <taxon>Flavobacteriia</taxon>
        <taxon>Flavobacteriales</taxon>
        <taxon>Flavobacteriaceae</taxon>
        <taxon>Neptunitalea</taxon>
    </lineage>
</organism>
<feature type="chain" id="PRO_5040838940" evidence="3">
    <location>
        <begin position="23"/>
        <end position="353"/>
    </location>
</feature>
<comment type="caution">
    <text evidence="5">The sequence shown here is derived from an EMBL/GenBank/DDBJ whole genome shotgun (WGS) entry which is preliminary data.</text>
</comment>
<evidence type="ECO:0000313" key="6">
    <source>
        <dbReference type="Proteomes" id="UP001143545"/>
    </source>
</evidence>
<keyword evidence="2" id="KW-0472">Membrane</keyword>
<sequence>MKKLKTIGIALITLTVFSCSNSDDTTITNNMNIETLLEEINFNGYAIITKNGTDVVRKGYGLANTGTGLAQAATLQYRLGSVSKTLTAAGIVQLKRDGLITGFNQTIADFDPEFPNGNQITLAQLLSHQSGIPDYLSYVEDDAFNGTEFTATTLYEVIETIVAQEGLLFTPGMQKQYSNSNYVLLALLIQEVSGTDYYQYITQNVLTPLGMTSTEKGANAINTSVHAEGYNHSTPASDYPIEITFGAGDWSSTPNDMELWADAAKNAWFTTEEKALIFATNVEDGYTDYGLGWFTSQESDTTLYWHGGDINGYWSMIGFMPKYNSTIVLLSNNQGDAYSSQRNTILEALMTSF</sequence>
<evidence type="ECO:0000256" key="2">
    <source>
        <dbReference type="ARBA" id="ARBA00023136"/>
    </source>
</evidence>
<dbReference type="RefSeq" id="WP_281753793.1">
    <property type="nucleotide sequence ID" value="NZ_BRVP01000009.1"/>
</dbReference>